<dbReference type="InterPro" id="IPR036291">
    <property type="entry name" value="NAD(P)-bd_dom_sf"/>
</dbReference>
<comment type="caution">
    <text evidence="1">The sequence shown here is derived from an EMBL/GenBank/DDBJ whole genome shotgun (WGS) entry which is preliminary data.</text>
</comment>
<dbReference type="Gene3D" id="3.40.50.720">
    <property type="entry name" value="NAD(P)-binding Rossmann-like Domain"/>
    <property type="match status" value="1"/>
</dbReference>
<dbReference type="AlphaFoldDB" id="A0A1E5RN85"/>
<name>A0A1E5RN85_9ASCO</name>
<keyword evidence="2" id="KW-1185">Reference proteome</keyword>
<dbReference type="InterPro" id="IPR002347">
    <property type="entry name" value="SDR_fam"/>
</dbReference>
<gene>
    <name evidence="1" type="ORF">AWRI3579_g924</name>
</gene>
<organism evidence="1 2">
    <name type="scientific">Hanseniaspora osmophila</name>
    <dbReference type="NCBI Taxonomy" id="56408"/>
    <lineage>
        <taxon>Eukaryota</taxon>
        <taxon>Fungi</taxon>
        <taxon>Dikarya</taxon>
        <taxon>Ascomycota</taxon>
        <taxon>Saccharomycotina</taxon>
        <taxon>Saccharomycetes</taxon>
        <taxon>Saccharomycodales</taxon>
        <taxon>Saccharomycodaceae</taxon>
        <taxon>Hanseniaspora</taxon>
    </lineage>
</organism>
<proteinExistence type="predicted"/>
<dbReference type="OrthoDB" id="10253736at2759"/>
<evidence type="ECO:0000313" key="1">
    <source>
        <dbReference type="EMBL" id="OEJ88342.1"/>
    </source>
</evidence>
<reference evidence="2" key="1">
    <citation type="journal article" date="2016" name="Genome Announc.">
        <title>Genome sequences of three species of Hanseniaspora isolated from spontaneous wine fermentations.</title>
        <authorList>
            <person name="Sternes P.R."/>
            <person name="Lee D."/>
            <person name="Kutyna D.R."/>
            <person name="Borneman A.R."/>
        </authorList>
    </citation>
    <scope>NUCLEOTIDE SEQUENCE [LARGE SCALE GENOMIC DNA]</scope>
    <source>
        <strain evidence="2">AWRI3579</strain>
    </source>
</reference>
<dbReference type="EMBL" id="LPNM01000005">
    <property type="protein sequence ID" value="OEJ88342.1"/>
    <property type="molecule type" value="Genomic_DNA"/>
</dbReference>
<accession>A0A1E5RN85</accession>
<sequence>MQSVYVINIDSPNDLFSSLSAGNYLQIDCTDFGNFEFLKECIDKMGKLISSTPKINQHSTIIVVNNVDTGSERNGGRMGVLDEEHCAFMHTTSSNATNVMLMFSEIITRFENSYFLYLINISNVVGLHPNDYRDHSYAYSCSKAAVIQFHQSLTSEVNQYKRAPFHTIKTLLVLLPFQKQETCMWKKLFSTLHTDKNKRSRKHVDKIIQALASGRRGEFHLTDGFVENIKLNAKYKFKHFNEIHSF</sequence>
<protein>
    <submittedName>
        <fullName evidence="1">Uncharacterized protein</fullName>
    </submittedName>
</protein>
<dbReference type="Pfam" id="PF00106">
    <property type="entry name" value="adh_short"/>
    <property type="match status" value="1"/>
</dbReference>
<evidence type="ECO:0000313" key="2">
    <source>
        <dbReference type="Proteomes" id="UP000095728"/>
    </source>
</evidence>
<dbReference type="Proteomes" id="UP000095728">
    <property type="component" value="Unassembled WGS sequence"/>
</dbReference>
<dbReference type="SUPFAM" id="SSF51735">
    <property type="entry name" value="NAD(P)-binding Rossmann-fold domains"/>
    <property type="match status" value="1"/>
</dbReference>
<dbReference type="InParanoid" id="A0A1E5RN85"/>